<evidence type="ECO:0000313" key="12">
    <source>
        <dbReference type="Proteomes" id="UP000524237"/>
    </source>
</evidence>
<evidence type="ECO:0000256" key="10">
    <source>
        <dbReference type="HAMAP-Rule" id="MF_00454"/>
    </source>
</evidence>
<dbReference type="PANTHER" id="PTHR28259:SF1">
    <property type="entry name" value="FLUORIDE EXPORT PROTEIN 1-RELATED"/>
    <property type="match status" value="1"/>
</dbReference>
<evidence type="ECO:0000256" key="4">
    <source>
        <dbReference type="ARBA" id="ARBA00022989"/>
    </source>
</evidence>
<keyword evidence="10" id="KW-0406">Ion transport</keyword>
<keyword evidence="10" id="KW-0813">Transport</keyword>
<dbReference type="Pfam" id="PF02537">
    <property type="entry name" value="CRCB"/>
    <property type="match status" value="1"/>
</dbReference>
<comment type="caution">
    <text evidence="11">The sequence shown here is derived from an EMBL/GenBank/DDBJ whole genome shotgun (WGS) entry which is preliminary data.</text>
</comment>
<dbReference type="GO" id="GO:0046872">
    <property type="term" value="F:metal ion binding"/>
    <property type="evidence" value="ECO:0007669"/>
    <property type="project" value="UniProtKB-KW"/>
</dbReference>
<comment type="function">
    <text evidence="9 10">Fluoride-specific ion channel. Important for reducing fluoride concentration in the cell, thus reducing its toxicity.</text>
</comment>
<keyword evidence="10" id="KW-0479">Metal-binding</keyword>
<evidence type="ECO:0000256" key="9">
    <source>
        <dbReference type="ARBA" id="ARBA00049940"/>
    </source>
</evidence>
<feature type="transmembrane region" description="Helical" evidence="10">
    <location>
        <begin position="32"/>
        <end position="56"/>
    </location>
</feature>
<evidence type="ECO:0000256" key="5">
    <source>
        <dbReference type="ARBA" id="ARBA00023136"/>
    </source>
</evidence>
<feature type="binding site" evidence="10">
    <location>
        <position position="80"/>
    </location>
    <ligand>
        <name>Na(+)</name>
        <dbReference type="ChEBI" id="CHEBI:29101"/>
        <note>structural</note>
    </ligand>
</feature>
<dbReference type="GO" id="GO:0140114">
    <property type="term" value="P:cellular detoxification of fluoride"/>
    <property type="evidence" value="ECO:0007669"/>
    <property type="project" value="UniProtKB-UniRule"/>
</dbReference>
<sequence length="139" mass="13761">MMIGLVVAIAAGGAMGALVRYGAQLLWPARGARVPVAVLLVNVVGSAIGGVFLALAQWDSGGTFAVSSSLALIVMTGFCGGLTTFSTFSVETVELASAGSWRPAAANVVLNVILGLGGAALAFTVTYGVIIVTTGAFVG</sequence>
<comment type="similarity">
    <text evidence="7 10">Belongs to the fluoride channel Fluc/FEX (TC 1.A.43) family.</text>
</comment>
<evidence type="ECO:0000256" key="1">
    <source>
        <dbReference type="ARBA" id="ARBA00004651"/>
    </source>
</evidence>
<feature type="transmembrane region" description="Helical" evidence="10">
    <location>
        <begin position="63"/>
        <end position="88"/>
    </location>
</feature>
<comment type="activity regulation">
    <text evidence="10">Na(+) is not transported, but it plays an essential structural role and its presence is essential for fluoride channel function.</text>
</comment>
<evidence type="ECO:0000256" key="2">
    <source>
        <dbReference type="ARBA" id="ARBA00022475"/>
    </source>
</evidence>
<evidence type="ECO:0000256" key="7">
    <source>
        <dbReference type="ARBA" id="ARBA00035120"/>
    </source>
</evidence>
<dbReference type="InterPro" id="IPR003691">
    <property type="entry name" value="FluC"/>
</dbReference>
<dbReference type="GO" id="GO:0062054">
    <property type="term" value="F:fluoride channel activity"/>
    <property type="evidence" value="ECO:0007669"/>
    <property type="project" value="UniProtKB-UniRule"/>
</dbReference>
<evidence type="ECO:0000256" key="6">
    <source>
        <dbReference type="ARBA" id="ARBA00023303"/>
    </source>
</evidence>
<evidence type="ECO:0000313" key="11">
    <source>
        <dbReference type="EMBL" id="MBA8829689.1"/>
    </source>
</evidence>
<feature type="transmembrane region" description="Helical" evidence="10">
    <location>
        <begin position="108"/>
        <end position="138"/>
    </location>
</feature>
<proteinExistence type="inferred from homology"/>
<reference evidence="11 12" key="1">
    <citation type="submission" date="2020-07" db="EMBL/GenBank/DDBJ databases">
        <title>Sequencing the genomes of 1000 actinobacteria strains.</title>
        <authorList>
            <person name="Klenk H.-P."/>
        </authorList>
    </citation>
    <scope>NUCLEOTIDE SEQUENCE [LARGE SCALE GENOMIC DNA]</scope>
    <source>
        <strain evidence="11 12">DSM 23737</strain>
    </source>
</reference>
<comment type="catalytic activity">
    <reaction evidence="8">
        <text>fluoride(in) = fluoride(out)</text>
        <dbReference type="Rhea" id="RHEA:76159"/>
        <dbReference type="ChEBI" id="CHEBI:17051"/>
    </reaction>
    <physiologicalReaction direction="left-to-right" evidence="8">
        <dbReference type="Rhea" id="RHEA:76160"/>
    </physiologicalReaction>
</comment>
<dbReference type="PANTHER" id="PTHR28259">
    <property type="entry name" value="FLUORIDE EXPORT PROTEIN 1-RELATED"/>
    <property type="match status" value="1"/>
</dbReference>
<dbReference type="RefSeq" id="WP_182485113.1">
    <property type="nucleotide sequence ID" value="NZ_JACGWU010000006.1"/>
</dbReference>
<dbReference type="Proteomes" id="UP000524237">
    <property type="component" value="Unassembled WGS sequence"/>
</dbReference>
<accession>A0A7W3JUX7</accession>
<keyword evidence="5 10" id="KW-0472">Membrane</keyword>
<keyword evidence="12" id="KW-1185">Reference proteome</keyword>
<dbReference type="EMBL" id="JACGWU010000006">
    <property type="protein sequence ID" value="MBA8829689.1"/>
    <property type="molecule type" value="Genomic_DNA"/>
</dbReference>
<comment type="subcellular location">
    <subcellularLocation>
        <location evidence="1 10">Cell membrane</location>
        <topology evidence="1 10">Multi-pass membrane protein</topology>
    </subcellularLocation>
</comment>
<dbReference type="HAMAP" id="MF_00454">
    <property type="entry name" value="FluC"/>
    <property type="match status" value="1"/>
</dbReference>
<keyword evidence="6 10" id="KW-0407">Ion channel</keyword>
<keyword evidence="2 10" id="KW-1003">Cell membrane</keyword>
<evidence type="ECO:0000256" key="8">
    <source>
        <dbReference type="ARBA" id="ARBA00035585"/>
    </source>
</evidence>
<keyword evidence="4 10" id="KW-1133">Transmembrane helix</keyword>
<keyword evidence="10" id="KW-0915">Sodium</keyword>
<gene>
    <name evidence="10" type="primary">fluC</name>
    <name evidence="10" type="synonym">crcB</name>
    <name evidence="11" type="ORF">FB555_001805</name>
</gene>
<dbReference type="GO" id="GO:0005886">
    <property type="term" value="C:plasma membrane"/>
    <property type="evidence" value="ECO:0007669"/>
    <property type="project" value="UniProtKB-SubCell"/>
</dbReference>
<dbReference type="AlphaFoldDB" id="A0A7W3JUX7"/>
<protein>
    <recommendedName>
        <fullName evidence="10">Fluoride-specific ion channel FluC</fullName>
    </recommendedName>
</protein>
<evidence type="ECO:0000256" key="3">
    <source>
        <dbReference type="ARBA" id="ARBA00022692"/>
    </source>
</evidence>
<keyword evidence="3 10" id="KW-0812">Transmembrane</keyword>
<organism evidence="11 12">
    <name type="scientific">Alpinimonas psychrophila</name>
    <dbReference type="NCBI Taxonomy" id="748908"/>
    <lineage>
        <taxon>Bacteria</taxon>
        <taxon>Bacillati</taxon>
        <taxon>Actinomycetota</taxon>
        <taxon>Actinomycetes</taxon>
        <taxon>Micrococcales</taxon>
        <taxon>Microbacteriaceae</taxon>
        <taxon>Alpinimonas</taxon>
    </lineage>
</organism>
<name>A0A7W3JUX7_9MICO</name>
<feature type="binding site" evidence="10">
    <location>
        <position position="83"/>
    </location>
    <ligand>
        <name>Na(+)</name>
        <dbReference type="ChEBI" id="CHEBI:29101"/>
        <note>structural</note>
    </ligand>
</feature>